<name>A0A9D4Q247_RHISA</name>
<feature type="compositionally biased region" description="Basic and acidic residues" evidence="1">
    <location>
        <begin position="34"/>
        <end position="50"/>
    </location>
</feature>
<keyword evidence="3" id="KW-1185">Reference proteome</keyword>
<accession>A0A9D4Q247</accession>
<feature type="region of interest" description="Disordered" evidence="1">
    <location>
        <begin position="31"/>
        <end position="57"/>
    </location>
</feature>
<comment type="caution">
    <text evidence="2">The sequence shown here is derived from an EMBL/GenBank/DDBJ whole genome shotgun (WGS) entry which is preliminary data.</text>
</comment>
<reference evidence="2" key="1">
    <citation type="journal article" date="2020" name="Cell">
        <title>Large-Scale Comparative Analyses of Tick Genomes Elucidate Their Genetic Diversity and Vector Capacities.</title>
        <authorList>
            <consortium name="Tick Genome and Microbiome Consortium (TIGMIC)"/>
            <person name="Jia N."/>
            <person name="Wang J."/>
            <person name="Shi W."/>
            <person name="Du L."/>
            <person name="Sun Y."/>
            <person name="Zhan W."/>
            <person name="Jiang J.F."/>
            <person name="Wang Q."/>
            <person name="Zhang B."/>
            <person name="Ji P."/>
            <person name="Bell-Sakyi L."/>
            <person name="Cui X.M."/>
            <person name="Yuan T.T."/>
            <person name="Jiang B.G."/>
            <person name="Yang W.F."/>
            <person name="Lam T.T."/>
            <person name="Chang Q.C."/>
            <person name="Ding S.J."/>
            <person name="Wang X.J."/>
            <person name="Zhu J.G."/>
            <person name="Ruan X.D."/>
            <person name="Zhao L."/>
            <person name="Wei J.T."/>
            <person name="Ye R.Z."/>
            <person name="Que T.C."/>
            <person name="Du C.H."/>
            <person name="Zhou Y.H."/>
            <person name="Cheng J.X."/>
            <person name="Dai P.F."/>
            <person name="Guo W.B."/>
            <person name="Han X.H."/>
            <person name="Huang E.J."/>
            <person name="Li L.F."/>
            <person name="Wei W."/>
            <person name="Gao Y.C."/>
            <person name="Liu J.Z."/>
            <person name="Shao H.Z."/>
            <person name="Wang X."/>
            <person name="Wang C.C."/>
            <person name="Yang T.C."/>
            <person name="Huo Q.B."/>
            <person name="Li W."/>
            <person name="Chen H.Y."/>
            <person name="Chen S.E."/>
            <person name="Zhou L.G."/>
            <person name="Ni X.B."/>
            <person name="Tian J.H."/>
            <person name="Sheng Y."/>
            <person name="Liu T."/>
            <person name="Pan Y.S."/>
            <person name="Xia L.Y."/>
            <person name="Li J."/>
            <person name="Zhao F."/>
            <person name="Cao W.C."/>
        </authorList>
    </citation>
    <scope>NUCLEOTIDE SEQUENCE</scope>
    <source>
        <strain evidence="2">Rsan-2018</strain>
    </source>
</reference>
<proteinExistence type="predicted"/>
<dbReference type="Proteomes" id="UP000821837">
    <property type="component" value="Chromosome 3"/>
</dbReference>
<reference evidence="2" key="2">
    <citation type="submission" date="2021-09" db="EMBL/GenBank/DDBJ databases">
        <authorList>
            <person name="Jia N."/>
            <person name="Wang J."/>
            <person name="Shi W."/>
            <person name="Du L."/>
            <person name="Sun Y."/>
            <person name="Zhan W."/>
            <person name="Jiang J."/>
            <person name="Wang Q."/>
            <person name="Zhang B."/>
            <person name="Ji P."/>
            <person name="Sakyi L.B."/>
            <person name="Cui X."/>
            <person name="Yuan T."/>
            <person name="Jiang B."/>
            <person name="Yang W."/>
            <person name="Lam T.T.-Y."/>
            <person name="Chang Q."/>
            <person name="Ding S."/>
            <person name="Wang X."/>
            <person name="Zhu J."/>
            <person name="Ruan X."/>
            <person name="Zhao L."/>
            <person name="Wei J."/>
            <person name="Que T."/>
            <person name="Du C."/>
            <person name="Cheng J."/>
            <person name="Dai P."/>
            <person name="Han X."/>
            <person name="Huang E."/>
            <person name="Gao Y."/>
            <person name="Liu J."/>
            <person name="Shao H."/>
            <person name="Ye R."/>
            <person name="Li L."/>
            <person name="Wei W."/>
            <person name="Wang X."/>
            <person name="Wang C."/>
            <person name="Huo Q."/>
            <person name="Li W."/>
            <person name="Guo W."/>
            <person name="Chen H."/>
            <person name="Chen S."/>
            <person name="Zhou L."/>
            <person name="Zhou L."/>
            <person name="Ni X."/>
            <person name="Tian J."/>
            <person name="Zhou Y."/>
            <person name="Sheng Y."/>
            <person name="Liu T."/>
            <person name="Pan Y."/>
            <person name="Xia L."/>
            <person name="Li J."/>
            <person name="Zhao F."/>
            <person name="Cao W."/>
        </authorList>
    </citation>
    <scope>NUCLEOTIDE SEQUENCE</scope>
    <source>
        <strain evidence="2">Rsan-2018</strain>
        <tissue evidence="2">Larvae</tissue>
    </source>
</reference>
<protein>
    <submittedName>
        <fullName evidence="2">Uncharacterized protein</fullName>
    </submittedName>
</protein>
<evidence type="ECO:0000256" key="1">
    <source>
        <dbReference type="SAM" id="MobiDB-lite"/>
    </source>
</evidence>
<sequence length="98" mass="11218">MVSLGFFHEQPRNALCHAPNLWKQGARRQQRWIDGPEHPRPMRGSIDRRATRPGSAGASSSQLLLLLPIAHTHTLSSTTVWLPTILDRKHRQRTPERK</sequence>
<dbReference type="EMBL" id="JABSTV010001249">
    <property type="protein sequence ID" value="KAH7962647.1"/>
    <property type="molecule type" value="Genomic_DNA"/>
</dbReference>
<organism evidence="2 3">
    <name type="scientific">Rhipicephalus sanguineus</name>
    <name type="common">Brown dog tick</name>
    <name type="synonym">Ixodes sanguineus</name>
    <dbReference type="NCBI Taxonomy" id="34632"/>
    <lineage>
        <taxon>Eukaryota</taxon>
        <taxon>Metazoa</taxon>
        <taxon>Ecdysozoa</taxon>
        <taxon>Arthropoda</taxon>
        <taxon>Chelicerata</taxon>
        <taxon>Arachnida</taxon>
        <taxon>Acari</taxon>
        <taxon>Parasitiformes</taxon>
        <taxon>Ixodida</taxon>
        <taxon>Ixodoidea</taxon>
        <taxon>Ixodidae</taxon>
        <taxon>Rhipicephalinae</taxon>
        <taxon>Rhipicephalus</taxon>
        <taxon>Rhipicephalus</taxon>
    </lineage>
</organism>
<dbReference type="AlphaFoldDB" id="A0A9D4Q247"/>
<evidence type="ECO:0000313" key="3">
    <source>
        <dbReference type="Proteomes" id="UP000821837"/>
    </source>
</evidence>
<evidence type="ECO:0000313" key="2">
    <source>
        <dbReference type="EMBL" id="KAH7962647.1"/>
    </source>
</evidence>
<gene>
    <name evidence="2" type="ORF">HPB52_017293</name>
</gene>